<dbReference type="AlphaFoldDB" id="A0AAD6TRY6"/>
<organism evidence="1 2">
    <name type="scientific">Mycena belliarum</name>
    <dbReference type="NCBI Taxonomy" id="1033014"/>
    <lineage>
        <taxon>Eukaryota</taxon>
        <taxon>Fungi</taxon>
        <taxon>Dikarya</taxon>
        <taxon>Basidiomycota</taxon>
        <taxon>Agaricomycotina</taxon>
        <taxon>Agaricomycetes</taxon>
        <taxon>Agaricomycetidae</taxon>
        <taxon>Agaricales</taxon>
        <taxon>Marasmiineae</taxon>
        <taxon>Mycenaceae</taxon>
        <taxon>Mycena</taxon>
    </lineage>
</organism>
<reference evidence="1" key="1">
    <citation type="submission" date="2023-03" db="EMBL/GenBank/DDBJ databases">
        <title>Massive genome expansion in bonnet fungi (Mycena s.s.) driven by repeated elements and novel gene families across ecological guilds.</title>
        <authorList>
            <consortium name="Lawrence Berkeley National Laboratory"/>
            <person name="Harder C.B."/>
            <person name="Miyauchi S."/>
            <person name="Viragh M."/>
            <person name="Kuo A."/>
            <person name="Thoen E."/>
            <person name="Andreopoulos B."/>
            <person name="Lu D."/>
            <person name="Skrede I."/>
            <person name="Drula E."/>
            <person name="Henrissat B."/>
            <person name="Morin E."/>
            <person name="Kohler A."/>
            <person name="Barry K."/>
            <person name="LaButti K."/>
            <person name="Morin E."/>
            <person name="Salamov A."/>
            <person name="Lipzen A."/>
            <person name="Mereny Z."/>
            <person name="Hegedus B."/>
            <person name="Baldrian P."/>
            <person name="Stursova M."/>
            <person name="Weitz H."/>
            <person name="Taylor A."/>
            <person name="Grigoriev I.V."/>
            <person name="Nagy L.G."/>
            <person name="Martin F."/>
            <person name="Kauserud H."/>
        </authorList>
    </citation>
    <scope>NUCLEOTIDE SEQUENCE</scope>
    <source>
        <strain evidence="1">CBHHK173m</strain>
    </source>
</reference>
<proteinExistence type="predicted"/>
<sequence>MIGTTSDPFGPAVRASSLAHQPPQRICAEAVEVRPNAERGLVLTLLPRSGYSNVPLRRQICGQISTIRYECSAVTHLIQVKRGYNCFKAVWRHCEAASSSITSQQIYSNGLYFDERFHKSLSSSTERAIPPAAPQDEWLRGSIGFIVDCTQTAHCGPRARWPYVLLPLAAAFSSGHGYFRQLTGGAHSKGRCLARPGSTDLSAHTQDYRNATSRIISDGFCVDLRARICPCNSSPETQKLCKFALRTIAQNKRESPLALKSSRFKPLQFKFKLIIGLKPVQDSNILDAGIARVQPAPPESPQISNLSIQRPQILSYCKLTLRISARASIQPKRIPFVLNAPPGLNPLS</sequence>
<evidence type="ECO:0000313" key="1">
    <source>
        <dbReference type="EMBL" id="KAJ7077383.1"/>
    </source>
</evidence>
<keyword evidence="2" id="KW-1185">Reference proteome</keyword>
<gene>
    <name evidence="1" type="ORF">B0H15DRAFT_805204</name>
</gene>
<name>A0AAD6TRY6_9AGAR</name>
<comment type="caution">
    <text evidence="1">The sequence shown here is derived from an EMBL/GenBank/DDBJ whole genome shotgun (WGS) entry which is preliminary data.</text>
</comment>
<evidence type="ECO:0000313" key="2">
    <source>
        <dbReference type="Proteomes" id="UP001222325"/>
    </source>
</evidence>
<accession>A0AAD6TRY6</accession>
<dbReference type="EMBL" id="JARJCN010000073">
    <property type="protein sequence ID" value="KAJ7077383.1"/>
    <property type="molecule type" value="Genomic_DNA"/>
</dbReference>
<protein>
    <submittedName>
        <fullName evidence="1">Uncharacterized protein</fullName>
    </submittedName>
</protein>
<dbReference type="Proteomes" id="UP001222325">
    <property type="component" value="Unassembled WGS sequence"/>
</dbReference>